<sequence length="53" mass="5974">MLRCNLLTVVRKGTRSTLCSLSFSELVSVWVCSWVAISFCHPELILFESIRAA</sequence>
<reference evidence="1" key="1">
    <citation type="submission" date="2014-09" db="EMBL/GenBank/DDBJ databases">
        <authorList>
            <person name="Magalhaes I.L.F."/>
            <person name="Oliveira U."/>
            <person name="Santos F.R."/>
            <person name="Vidigal T.H.D.A."/>
            <person name="Brescovit A.D."/>
            <person name="Santos A.J."/>
        </authorList>
    </citation>
    <scope>NUCLEOTIDE SEQUENCE</scope>
    <source>
        <tissue evidence="1">Shoot tissue taken approximately 20 cm above the soil surface</tissue>
    </source>
</reference>
<organism evidence="1">
    <name type="scientific">Arundo donax</name>
    <name type="common">Giant reed</name>
    <name type="synonym">Donax arundinaceus</name>
    <dbReference type="NCBI Taxonomy" id="35708"/>
    <lineage>
        <taxon>Eukaryota</taxon>
        <taxon>Viridiplantae</taxon>
        <taxon>Streptophyta</taxon>
        <taxon>Embryophyta</taxon>
        <taxon>Tracheophyta</taxon>
        <taxon>Spermatophyta</taxon>
        <taxon>Magnoliopsida</taxon>
        <taxon>Liliopsida</taxon>
        <taxon>Poales</taxon>
        <taxon>Poaceae</taxon>
        <taxon>PACMAD clade</taxon>
        <taxon>Arundinoideae</taxon>
        <taxon>Arundineae</taxon>
        <taxon>Arundo</taxon>
    </lineage>
</organism>
<accession>A0A0A8YQC5</accession>
<evidence type="ECO:0000313" key="1">
    <source>
        <dbReference type="EMBL" id="JAD28541.1"/>
    </source>
</evidence>
<reference evidence="1" key="2">
    <citation type="journal article" date="2015" name="Data Brief">
        <title>Shoot transcriptome of the giant reed, Arundo donax.</title>
        <authorList>
            <person name="Barrero R.A."/>
            <person name="Guerrero F.D."/>
            <person name="Moolhuijzen P."/>
            <person name="Goolsby J.A."/>
            <person name="Tidwell J."/>
            <person name="Bellgard S.E."/>
            <person name="Bellgard M.I."/>
        </authorList>
    </citation>
    <scope>NUCLEOTIDE SEQUENCE</scope>
    <source>
        <tissue evidence="1">Shoot tissue taken approximately 20 cm above the soil surface</tissue>
    </source>
</reference>
<name>A0A0A8YQC5_ARUDO</name>
<dbReference type="EMBL" id="GBRH01269354">
    <property type="protein sequence ID" value="JAD28541.1"/>
    <property type="molecule type" value="Transcribed_RNA"/>
</dbReference>
<dbReference type="AlphaFoldDB" id="A0A0A8YQC5"/>
<proteinExistence type="predicted"/>
<protein>
    <submittedName>
        <fullName evidence="1">Uncharacterized protein</fullName>
    </submittedName>
</protein>